<dbReference type="PaxDb" id="39947-A0A0P0YCI4"/>
<dbReference type="InterPro" id="IPR004332">
    <property type="entry name" value="Transposase_MuDR"/>
</dbReference>
<name>A0A0P0YCI4_ORYSJ</name>
<dbReference type="InterPro" id="IPR018289">
    <property type="entry name" value="MULE_transposase_dom"/>
</dbReference>
<feature type="region of interest" description="Disordered" evidence="1">
    <location>
        <begin position="209"/>
        <end position="262"/>
    </location>
</feature>
<feature type="compositionally biased region" description="Low complexity" evidence="1">
    <location>
        <begin position="223"/>
        <end position="238"/>
    </location>
</feature>
<gene>
    <name evidence="4" type="ordered locus">Os12g0621300</name>
    <name evidence="4" type="ORF">OSNPB_120621300</name>
</gene>
<dbReference type="Proteomes" id="UP000059680">
    <property type="component" value="Chromosome 12"/>
</dbReference>
<dbReference type="InParanoid" id="A0A0P0YCI4"/>
<proteinExistence type="predicted"/>
<evidence type="ECO:0000259" key="3">
    <source>
        <dbReference type="Pfam" id="PF10551"/>
    </source>
</evidence>
<protein>
    <submittedName>
        <fullName evidence="4">Os12g0621300 protein</fullName>
    </submittedName>
</protein>
<feature type="compositionally biased region" description="Acidic residues" evidence="1">
    <location>
        <begin position="239"/>
        <end position="262"/>
    </location>
</feature>
<dbReference type="PANTHER" id="PTHR31973">
    <property type="entry name" value="POLYPROTEIN, PUTATIVE-RELATED"/>
    <property type="match status" value="1"/>
</dbReference>
<evidence type="ECO:0000259" key="2">
    <source>
        <dbReference type="Pfam" id="PF03108"/>
    </source>
</evidence>
<sequence>METSEVVAPNRGNLMKILVSVRAFFSMPDGKPKRYIDRREIPIYINPDRYSLMDLSADLAKSIDWGSRQLISFWYPDPDCNDEEYIEVRTDKHLWRLLVRHKPQNLLRLHCQVNDLEGPIAVSPSKNTLENQKSQDRTPCTPPQCIPLLAEQTQPTQECTPNECAKNECALNKCPLLESPKCASKKKTAANVKDGLVDVDLGTKNSGLDAESLGSSDDSLAVDSNSSYTSADDSSSSDSDCEYEPESCSEDSEVNDDVDSDTDDEVVYTHDIDKPCVDEGTFFQIVNQCKKAFTHHAVLKAYGFFTKKKDKTRLILVCKRAKEENCKWRIHASCKRGTKICQIKRNKIEHICSSVNRSGEDMASSSWVCDRVIDMLREKPSLGPKELQERLERKYHITVGYDKVFKGKEKALEKLFGKWDDSYALLFTFKEELLKSAPGSKVQIDIEEHNGQMCFKRLFIALKPCIDGFLLGCRPYIAMDSTHLVGKNKGQLAAAVAIDGNNWMFPVAFGVIETESIESWTWFVQNLQSAIVSHPDFFCFRIYKLFNKLLLEF</sequence>
<reference evidence="4 5" key="3">
    <citation type="journal article" date="2013" name="Rice">
        <title>Improvement of the Oryza sativa Nipponbare reference genome using next generation sequence and optical map data.</title>
        <authorList>
            <person name="Kawahara Y."/>
            <person name="de la Bastide M."/>
            <person name="Hamilton J.P."/>
            <person name="Kanamori H."/>
            <person name="McCombie W.R."/>
            <person name="Ouyang S."/>
            <person name="Schwartz D.C."/>
            <person name="Tanaka T."/>
            <person name="Wu J."/>
            <person name="Zhou S."/>
            <person name="Childs K.L."/>
            <person name="Davidson R.M."/>
            <person name="Lin H."/>
            <person name="Quesada-Ocampo L."/>
            <person name="Vaillancourt B."/>
            <person name="Sakai H."/>
            <person name="Lee S.S."/>
            <person name="Kim J."/>
            <person name="Numa H."/>
            <person name="Itoh T."/>
            <person name="Buell C.R."/>
            <person name="Matsumoto T."/>
        </authorList>
    </citation>
    <scope>NUCLEOTIDE SEQUENCE [LARGE SCALE GENOMIC DNA]</scope>
    <source>
        <strain evidence="5">cv. Nipponbare</strain>
    </source>
</reference>
<dbReference type="Pfam" id="PF10551">
    <property type="entry name" value="MULE"/>
    <property type="match status" value="1"/>
</dbReference>
<evidence type="ECO:0000256" key="1">
    <source>
        <dbReference type="SAM" id="MobiDB-lite"/>
    </source>
</evidence>
<feature type="non-terminal residue" evidence="4">
    <location>
        <position position="1"/>
    </location>
</feature>
<evidence type="ECO:0000313" key="4">
    <source>
        <dbReference type="EMBL" id="BAT18140.1"/>
    </source>
</evidence>
<dbReference type="Pfam" id="PF03108">
    <property type="entry name" value="DBD_Tnp_Mut"/>
    <property type="match status" value="1"/>
</dbReference>
<feature type="domain" description="Transposase MuDR plant" evidence="2">
    <location>
        <begin position="280"/>
        <end position="343"/>
    </location>
</feature>
<reference evidence="5" key="1">
    <citation type="journal article" date="2005" name="Nature">
        <title>The map-based sequence of the rice genome.</title>
        <authorList>
            <consortium name="International rice genome sequencing project (IRGSP)"/>
            <person name="Matsumoto T."/>
            <person name="Wu J."/>
            <person name="Kanamori H."/>
            <person name="Katayose Y."/>
            <person name="Fujisawa M."/>
            <person name="Namiki N."/>
            <person name="Mizuno H."/>
            <person name="Yamamoto K."/>
            <person name="Antonio B.A."/>
            <person name="Baba T."/>
            <person name="Sakata K."/>
            <person name="Nagamura Y."/>
            <person name="Aoki H."/>
            <person name="Arikawa K."/>
            <person name="Arita K."/>
            <person name="Bito T."/>
            <person name="Chiden Y."/>
            <person name="Fujitsuka N."/>
            <person name="Fukunaka R."/>
            <person name="Hamada M."/>
            <person name="Harada C."/>
            <person name="Hayashi A."/>
            <person name="Hijishita S."/>
            <person name="Honda M."/>
            <person name="Hosokawa S."/>
            <person name="Ichikawa Y."/>
            <person name="Idonuma A."/>
            <person name="Iijima M."/>
            <person name="Ikeda M."/>
            <person name="Ikeno M."/>
            <person name="Ito K."/>
            <person name="Ito S."/>
            <person name="Ito T."/>
            <person name="Ito Y."/>
            <person name="Ito Y."/>
            <person name="Iwabuchi A."/>
            <person name="Kamiya K."/>
            <person name="Karasawa W."/>
            <person name="Kurita K."/>
            <person name="Katagiri S."/>
            <person name="Kikuta A."/>
            <person name="Kobayashi H."/>
            <person name="Kobayashi N."/>
            <person name="Machita K."/>
            <person name="Maehara T."/>
            <person name="Masukawa M."/>
            <person name="Mizubayashi T."/>
            <person name="Mukai Y."/>
            <person name="Nagasaki H."/>
            <person name="Nagata Y."/>
            <person name="Naito S."/>
            <person name="Nakashima M."/>
            <person name="Nakama Y."/>
            <person name="Nakamichi Y."/>
            <person name="Nakamura M."/>
            <person name="Meguro A."/>
            <person name="Negishi M."/>
            <person name="Ohta I."/>
            <person name="Ohta T."/>
            <person name="Okamoto M."/>
            <person name="Ono N."/>
            <person name="Saji S."/>
            <person name="Sakaguchi M."/>
            <person name="Sakai K."/>
            <person name="Shibata M."/>
            <person name="Shimokawa T."/>
            <person name="Song J."/>
            <person name="Takazaki Y."/>
            <person name="Terasawa K."/>
            <person name="Tsugane M."/>
            <person name="Tsuji K."/>
            <person name="Ueda S."/>
            <person name="Waki K."/>
            <person name="Yamagata H."/>
            <person name="Yamamoto M."/>
            <person name="Yamamoto S."/>
            <person name="Yamane H."/>
            <person name="Yoshiki S."/>
            <person name="Yoshihara R."/>
            <person name="Yukawa K."/>
            <person name="Zhong H."/>
            <person name="Yano M."/>
            <person name="Yuan Q."/>
            <person name="Ouyang S."/>
            <person name="Liu J."/>
            <person name="Jones K.M."/>
            <person name="Gansberger K."/>
            <person name="Moffat K."/>
            <person name="Hill J."/>
            <person name="Bera J."/>
            <person name="Fadrosh D."/>
            <person name="Jin S."/>
            <person name="Johri S."/>
            <person name="Kim M."/>
            <person name="Overton L."/>
            <person name="Reardon M."/>
            <person name="Tsitrin T."/>
            <person name="Vuong H."/>
            <person name="Weaver B."/>
            <person name="Ciecko A."/>
            <person name="Tallon L."/>
            <person name="Jackson J."/>
            <person name="Pai G."/>
            <person name="Aken S.V."/>
            <person name="Utterback T."/>
            <person name="Reidmuller S."/>
            <person name="Feldblyum T."/>
            <person name="Hsiao J."/>
            <person name="Zismann V."/>
            <person name="Iobst S."/>
            <person name="de Vazeille A.R."/>
            <person name="Buell C.R."/>
            <person name="Ying K."/>
            <person name="Li Y."/>
            <person name="Lu T."/>
            <person name="Huang Y."/>
            <person name="Zhao Q."/>
            <person name="Feng Q."/>
            <person name="Zhang L."/>
            <person name="Zhu J."/>
            <person name="Weng Q."/>
            <person name="Mu J."/>
            <person name="Lu Y."/>
            <person name="Fan D."/>
            <person name="Liu Y."/>
            <person name="Guan J."/>
            <person name="Zhang Y."/>
            <person name="Yu S."/>
            <person name="Liu X."/>
            <person name="Zhang Y."/>
            <person name="Hong G."/>
            <person name="Han B."/>
            <person name="Choisne N."/>
            <person name="Demange N."/>
            <person name="Orjeda G."/>
            <person name="Samain S."/>
            <person name="Cattolico L."/>
            <person name="Pelletier E."/>
            <person name="Couloux A."/>
            <person name="Segurens B."/>
            <person name="Wincker P."/>
            <person name="D'Hont A."/>
            <person name="Scarpelli C."/>
            <person name="Weissenbach J."/>
            <person name="Salanoubat M."/>
            <person name="Quetier F."/>
            <person name="Yu Y."/>
            <person name="Kim H.R."/>
            <person name="Rambo T."/>
            <person name="Currie J."/>
            <person name="Collura K."/>
            <person name="Luo M."/>
            <person name="Yang T."/>
            <person name="Ammiraju J.S.S."/>
            <person name="Engler F."/>
            <person name="Soderlund C."/>
            <person name="Wing R.A."/>
            <person name="Palmer L.E."/>
            <person name="de la Bastide M."/>
            <person name="Spiegel L."/>
            <person name="Nascimento L."/>
            <person name="Zutavern T."/>
            <person name="O'Shaughnessy A."/>
            <person name="Dike S."/>
            <person name="Dedhia N."/>
            <person name="Preston R."/>
            <person name="Balija V."/>
            <person name="McCombie W.R."/>
            <person name="Chow T."/>
            <person name="Chen H."/>
            <person name="Chung M."/>
            <person name="Chen C."/>
            <person name="Shaw J."/>
            <person name="Wu H."/>
            <person name="Hsiao K."/>
            <person name="Chao Y."/>
            <person name="Chu M."/>
            <person name="Cheng C."/>
            <person name="Hour A."/>
            <person name="Lee P."/>
            <person name="Lin S."/>
            <person name="Lin Y."/>
            <person name="Liou J."/>
            <person name="Liu S."/>
            <person name="Hsing Y."/>
            <person name="Raghuvanshi S."/>
            <person name="Mohanty A."/>
            <person name="Bharti A.K."/>
            <person name="Gaur A."/>
            <person name="Gupta V."/>
            <person name="Kumar D."/>
            <person name="Ravi V."/>
            <person name="Vij S."/>
            <person name="Kapur A."/>
            <person name="Khurana P."/>
            <person name="Khurana P."/>
            <person name="Khurana J.P."/>
            <person name="Tyagi A.K."/>
            <person name="Gaikwad K."/>
            <person name="Singh A."/>
            <person name="Dalal V."/>
            <person name="Srivastava S."/>
            <person name="Dixit A."/>
            <person name="Pal A.K."/>
            <person name="Ghazi I.A."/>
            <person name="Yadav M."/>
            <person name="Pandit A."/>
            <person name="Bhargava A."/>
            <person name="Sureshbabu K."/>
            <person name="Batra K."/>
            <person name="Sharma T.R."/>
            <person name="Mohapatra T."/>
            <person name="Singh N.K."/>
            <person name="Messing J."/>
            <person name="Nelson A.B."/>
            <person name="Fuks G."/>
            <person name="Kavchok S."/>
            <person name="Keizer G."/>
            <person name="Linton E."/>
            <person name="Llaca V."/>
            <person name="Song R."/>
            <person name="Tanyolac B."/>
            <person name="Young S."/>
            <person name="Ho-Il K."/>
            <person name="Hahn J.H."/>
            <person name="Sangsakoo G."/>
            <person name="Vanavichit A."/>
            <person name="de Mattos Luiz.A.T."/>
            <person name="Zimmer P.D."/>
            <person name="Malone G."/>
            <person name="Dellagostin O."/>
            <person name="de Oliveira A.C."/>
            <person name="Bevan M."/>
            <person name="Bancroft I."/>
            <person name="Minx P."/>
            <person name="Cordum H."/>
            <person name="Wilson R."/>
            <person name="Cheng Z."/>
            <person name="Jin W."/>
            <person name="Jiang J."/>
            <person name="Leong S.A."/>
            <person name="Iwama H."/>
            <person name="Gojobori T."/>
            <person name="Itoh T."/>
            <person name="Niimura Y."/>
            <person name="Fujii Y."/>
            <person name="Habara T."/>
            <person name="Sakai H."/>
            <person name="Sato Y."/>
            <person name="Wilson G."/>
            <person name="Kumar K."/>
            <person name="McCouch S."/>
            <person name="Juretic N."/>
            <person name="Hoen D."/>
            <person name="Wright S."/>
            <person name="Bruskiewich R."/>
            <person name="Bureau T."/>
            <person name="Miyao A."/>
            <person name="Hirochika H."/>
            <person name="Nishikawa T."/>
            <person name="Kadowaki K."/>
            <person name="Sugiura M."/>
            <person name="Burr B."/>
            <person name="Sasaki T."/>
        </authorList>
    </citation>
    <scope>NUCLEOTIDE SEQUENCE [LARGE SCALE GENOMIC DNA]</scope>
    <source>
        <strain evidence="5">cv. Nipponbare</strain>
    </source>
</reference>
<feature type="domain" description="MULE transposase" evidence="3">
    <location>
        <begin position="477"/>
        <end position="530"/>
    </location>
</feature>
<dbReference type="Gramene" id="Os12t0621300-01">
    <property type="protein sequence ID" value="Os12t0621300-01"/>
    <property type="gene ID" value="Os12g0621300"/>
</dbReference>
<accession>A0A0P0YCI4</accession>
<keyword evidence="5" id="KW-1185">Reference proteome</keyword>
<organism evidence="4 5">
    <name type="scientific">Oryza sativa subsp. japonica</name>
    <name type="common">Rice</name>
    <dbReference type="NCBI Taxonomy" id="39947"/>
    <lineage>
        <taxon>Eukaryota</taxon>
        <taxon>Viridiplantae</taxon>
        <taxon>Streptophyta</taxon>
        <taxon>Embryophyta</taxon>
        <taxon>Tracheophyta</taxon>
        <taxon>Spermatophyta</taxon>
        <taxon>Magnoliopsida</taxon>
        <taxon>Liliopsida</taxon>
        <taxon>Poales</taxon>
        <taxon>Poaceae</taxon>
        <taxon>BOP clade</taxon>
        <taxon>Oryzoideae</taxon>
        <taxon>Oryzeae</taxon>
        <taxon>Oryzinae</taxon>
        <taxon>Oryza</taxon>
        <taxon>Oryza sativa</taxon>
    </lineage>
</organism>
<dbReference type="EMBL" id="AP014968">
    <property type="protein sequence ID" value="BAT18140.1"/>
    <property type="molecule type" value="Genomic_DNA"/>
</dbReference>
<dbReference type="PANTHER" id="PTHR31973:SF195">
    <property type="entry name" value="MUDR FAMILY TRANSPOSASE"/>
    <property type="match status" value="1"/>
</dbReference>
<evidence type="ECO:0000313" key="5">
    <source>
        <dbReference type="Proteomes" id="UP000059680"/>
    </source>
</evidence>
<dbReference type="STRING" id="39947.A0A0P0YCI4"/>
<dbReference type="eggNOG" id="ENOG502QV8R">
    <property type="taxonomic scope" value="Eukaryota"/>
</dbReference>
<dbReference type="AlphaFoldDB" id="A0A0P0YCI4"/>
<reference evidence="4 5" key="2">
    <citation type="journal article" date="2013" name="Plant Cell Physiol.">
        <title>Rice Annotation Project Database (RAP-DB): an integrative and interactive database for rice genomics.</title>
        <authorList>
            <person name="Sakai H."/>
            <person name="Lee S.S."/>
            <person name="Tanaka T."/>
            <person name="Numa H."/>
            <person name="Kim J."/>
            <person name="Kawahara Y."/>
            <person name="Wakimoto H."/>
            <person name="Yang C.C."/>
            <person name="Iwamoto M."/>
            <person name="Abe T."/>
            <person name="Yamada Y."/>
            <person name="Muto A."/>
            <person name="Inokuchi H."/>
            <person name="Ikemura T."/>
            <person name="Matsumoto T."/>
            <person name="Sasaki T."/>
            <person name="Itoh T."/>
        </authorList>
    </citation>
    <scope>NUCLEOTIDE SEQUENCE [LARGE SCALE GENOMIC DNA]</scope>
    <source>
        <strain evidence="5">cv. Nipponbare</strain>
    </source>
</reference>